<reference evidence="3" key="1">
    <citation type="submission" date="2017-10" db="EMBL/GenBank/DDBJ databases">
        <title>Rapid genome shrinkage in a self-fertile nematode reveals novel sperm competition proteins.</title>
        <authorList>
            <person name="Yin D."/>
            <person name="Schwarz E.M."/>
            <person name="Thomas C.G."/>
            <person name="Felde R.L."/>
            <person name="Korf I.F."/>
            <person name="Cutter A.D."/>
            <person name="Schartner C.M."/>
            <person name="Ralston E.J."/>
            <person name="Meyer B.J."/>
            <person name="Haag E.S."/>
        </authorList>
    </citation>
    <scope>NUCLEOTIDE SEQUENCE [LARGE SCALE GENOMIC DNA]</scope>
    <source>
        <strain evidence="3">JU1422</strain>
    </source>
</reference>
<dbReference type="AlphaFoldDB" id="A0A2G5T0P8"/>
<gene>
    <name evidence="2" type="primary">Cnig_chr_X.g25965</name>
    <name evidence="2" type="ORF">B9Z55_025965</name>
</gene>
<evidence type="ECO:0000256" key="1">
    <source>
        <dbReference type="SAM" id="MobiDB-lite"/>
    </source>
</evidence>
<feature type="compositionally biased region" description="Basic and acidic residues" evidence="1">
    <location>
        <begin position="72"/>
        <end position="99"/>
    </location>
</feature>
<evidence type="ECO:0000313" key="2">
    <source>
        <dbReference type="EMBL" id="PIC20954.1"/>
    </source>
</evidence>
<evidence type="ECO:0000313" key="3">
    <source>
        <dbReference type="Proteomes" id="UP000230233"/>
    </source>
</evidence>
<feature type="region of interest" description="Disordered" evidence="1">
    <location>
        <begin position="72"/>
        <end position="132"/>
    </location>
</feature>
<name>A0A2G5T0P8_9PELO</name>
<dbReference type="Proteomes" id="UP000230233">
    <property type="component" value="Chromosome X"/>
</dbReference>
<accession>A0A2G5T0P8</accession>
<protein>
    <submittedName>
        <fullName evidence="2">Uncharacterized protein</fullName>
    </submittedName>
</protein>
<comment type="caution">
    <text evidence="2">The sequence shown here is derived from an EMBL/GenBank/DDBJ whole genome shotgun (WGS) entry which is preliminary data.</text>
</comment>
<sequence length="132" mass="15344">MWSQQILKASKNDLHKRKYTIMHISKASNSDEDQKDAMMKWKDDHIFGLEGEIEYMEYHHEIALEELKCDAENERRSRNLEKAAHSQQKAEWDAEKEGYDTNPTSQHDGPEEEDQHDKVQGDNDQAGPSISS</sequence>
<keyword evidence="3" id="KW-1185">Reference proteome</keyword>
<dbReference type="EMBL" id="PDUG01000006">
    <property type="protein sequence ID" value="PIC20954.1"/>
    <property type="molecule type" value="Genomic_DNA"/>
</dbReference>
<organism evidence="2 3">
    <name type="scientific">Caenorhabditis nigoni</name>
    <dbReference type="NCBI Taxonomy" id="1611254"/>
    <lineage>
        <taxon>Eukaryota</taxon>
        <taxon>Metazoa</taxon>
        <taxon>Ecdysozoa</taxon>
        <taxon>Nematoda</taxon>
        <taxon>Chromadorea</taxon>
        <taxon>Rhabditida</taxon>
        <taxon>Rhabditina</taxon>
        <taxon>Rhabditomorpha</taxon>
        <taxon>Rhabditoidea</taxon>
        <taxon>Rhabditidae</taxon>
        <taxon>Peloderinae</taxon>
        <taxon>Caenorhabditis</taxon>
    </lineage>
</organism>
<proteinExistence type="predicted"/>
<feature type="compositionally biased region" description="Polar residues" evidence="1">
    <location>
        <begin position="122"/>
        <end position="132"/>
    </location>
</feature>